<dbReference type="AlphaFoldDB" id="C4J3D6"/>
<reference evidence="1" key="1">
    <citation type="journal article" date="2009" name="PLoS Genet.">
        <title>Sequencing, mapping, and analysis of 27,455 maize full-length cDNAs.</title>
        <authorList>
            <person name="Soderlund C."/>
            <person name="Descour A."/>
            <person name="Kudrna D."/>
            <person name="Bomhoff M."/>
            <person name="Boyd L."/>
            <person name="Currie J."/>
            <person name="Angelova A."/>
            <person name="Collura K."/>
            <person name="Wissotski M."/>
            <person name="Ashley E."/>
            <person name="Morrow D."/>
            <person name="Fernandes J."/>
            <person name="Walbot V."/>
            <person name="Yu Y."/>
        </authorList>
    </citation>
    <scope>NUCLEOTIDE SEQUENCE</scope>
    <source>
        <strain evidence="1">B73</strain>
    </source>
</reference>
<reference evidence="1" key="2">
    <citation type="submission" date="2012-06" db="EMBL/GenBank/DDBJ databases">
        <authorList>
            <person name="Yu Y."/>
            <person name="Currie J."/>
            <person name="Lomeli R."/>
            <person name="Angelova A."/>
            <person name="Collura K."/>
            <person name="Wissotski M."/>
            <person name="Campos D."/>
            <person name="Kudrna D."/>
            <person name="Golser W."/>
            <person name="Ashely E."/>
            <person name="Descour A."/>
            <person name="Fernandes J."/>
            <person name="Soderlund C."/>
            <person name="Walbot V."/>
        </authorList>
    </citation>
    <scope>NUCLEOTIDE SEQUENCE</scope>
    <source>
        <strain evidence="1">B73</strain>
    </source>
</reference>
<proteinExistence type="evidence at transcript level"/>
<organism evidence="1">
    <name type="scientific">Zea mays</name>
    <name type="common">Maize</name>
    <dbReference type="NCBI Taxonomy" id="4577"/>
    <lineage>
        <taxon>Eukaryota</taxon>
        <taxon>Viridiplantae</taxon>
        <taxon>Streptophyta</taxon>
        <taxon>Embryophyta</taxon>
        <taxon>Tracheophyta</taxon>
        <taxon>Spermatophyta</taxon>
        <taxon>Magnoliopsida</taxon>
        <taxon>Liliopsida</taxon>
        <taxon>Poales</taxon>
        <taxon>Poaceae</taxon>
        <taxon>PACMAD clade</taxon>
        <taxon>Panicoideae</taxon>
        <taxon>Andropogonodae</taxon>
        <taxon>Andropogoneae</taxon>
        <taxon>Tripsacinae</taxon>
        <taxon>Zea</taxon>
    </lineage>
</organism>
<accession>C4J3D6</accession>
<evidence type="ECO:0000313" key="1">
    <source>
        <dbReference type="EMBL" id="ACR35686.1"/>
    </source>
</evidence>
<dbReference type="EMBL" id="BT085333">
    <property type="protein sequence ID" value="ACR35686.1"/>
    <property type="molecule type" value="mRNA"/>
</dbReference>
<sequence length="36" mass="3969">MSHFDPVLLTTRAQDRIYHGGIPCSIKRPRCGALTG</sequence>
<protein>
    <submittedName>
        <fullName evidence="1">Uncharacterized protein</fullName>
    </submittedName>
</protein>
<name>C4J3D6_MAIZE</name>